<sequence length="83" mass="8744">MTSKLLIAAPLLALATGCALSERDEDGRLRDISPRAMAALPDGVDPALLIRDENGCYGVMIEQSDPPVGFRLNDASGAQICDT</sequence>
<reference evidence="1 2" key="1">
    <citation type="submission" date="2016-10" db="EMBL/GenBank/DDBJ databases">
        <authorList>
            <person name="de Groot N.N."/>
        </authorList>
    </citation>
    <scope>NUCLEOTIDE SEQUENCE [LARGE SCALE GENOMIC DNA]</scope>
    <source>
        <strain evidence="1 2">DSM 23042</strain>
    </source>
</reference>
<dbReference type="Proteomes" id="UP000198885">
    <property type="component" value="Unassembled WGS sequence"/>
</dbReference>
<evidence type="ECO:0008006" key="3">
    <source>
        <dbReference type="Google" id="ProtNLM"/>
    </source>
</evidence>
<proteinExistence type="predicted"/>
<gene>
    <name evidence="1" type="ORF">SAMN04490244_101530</name>
</gene>
<dbReference type="STRING" id="641238.SAMN04490244_101530"/>
<name>A0A1H9QA79_9RHOB</name>
<evidence type="ECO:0000313" key="1">
    <source>
        <dbReference type="EMBL" id="SER57337.1"/>
    </source>
</evidence>
<dbReference type="RefSeq" id="WP_092687870.1">
    <property type="nucleotide sequence ID" value="NZ_CBDDGO010000004.1"/>
</dbReference>
<dbReference type="AlphaFoldDB" id="A0A1H9QA79"/>
<protein>
    <recommendedName>
        <fullName evidence="3">Lipoprotein</fullName>
    </recommendedName>
</protein>
<dbReference type="OrthoDB" id="7869656at2"/>
<dbReference type="EMBL" id="FOGU01000001">
    <property type="protein sequence ID" value="SER57337.1"/>
    <property type="molecule type" value="Genomic_DNA"/>
</dbReference>
<accession>A0A1H9QA79</accession>
<keyword evidence="2" id="KW-1185">Reference proteome</keyword>
<dbReference type="PROSITE" id="PS51257">
    <property type="entry name" value="PROKAR_LIPOPROTEIN"/>
    <property type="match status" value="1"/>
</dbReference>
<organism evidence="1 2">
    <name type="scientific">Tranquillimonas rosea</name>
    <dbReference type="NCBI Taxonomy" id="641238"/>
    <lineage>
        <taxon>Bacteria</taxon>
        <taxon>Pseudomonadati</taxon>
        <taxon>Pseudomonadota</taxon>
        <taxon>Alphaproteobacteria</taxon>
        <taxon>Rhodobacterales</taxon>
        <taxon>Roseobacteraceae</taxon>
        <taxon>Tranquillimonas</taxon>
    </lineage>
</organism>
<evidence type="ECO:0000313" key="2">
    <source>
        <dbReference type="Proteomes" id="UP000198885"/>
    </source>
</evidence>